<evidence type="ECO:0000313" key="1">
    <source>
        <dbReference type="EMBL" id="BAE52054.1"/>
    </source>
</evidence>
<proteinExistence type="predicted"/>
<sequence>MICKVCGAATTTAEVCSEPCRLKLQCRRIAWDRAAAMVGVNGYYDRRYREHLRSHNTRGAKTMLREWKAAHAKLGERP</sequence>
<organism evidence="1 2">
    <name type="scientific">Paramagnetospirillum magneticum (strain ATCC 700264 / AMB-1)</name>
    <name type="common">Magnetospirillum magneticum</name>
    <dbReference type="NCBI Taxonomy" id="342108"/>
    <lineage>
        <taxon>Bacteria</taxon>
        <taxon>Pseudomonadati</taxon>
        <taxon>Pseudomonadota</taxon>
        <taxon>Alphaproteobacteria</taxon>
        <taxon>Rhodospirillales</taxon>
        <taxon>Magnetospirillaceae</taxon>
        <taxon>Paramagnetospirillum</taxon>
    </lineage>
</organism>
<reference evidence="1 2" key="1">
    <citation type="journal article" date="2005" name="DNA Res.">
        <title>Complete genome sequence of the facultative anaerobic magnetotactic bacterium Magnetospirillum sp. strain AMB-1.</title>
        <authorList>
            <person name="Matsunaga T."/>
            <person name="Okamura Y."/>
            <person name="Fukuda Y."/>
            <person name="Wahyudi A.T."/>
            <person name="Murase Y."/>
            <person name="Takeyama H."/>
        </authorList>
    </citation>
    <scope>NUCLEOTIDE SEQUENCE [LARGE SCALE GENOMIC DNA]</scope>
    <source>
        <strain evidence="2">ATCC 700264 / AMB-1</strain>
    </source>
</reference>
<dbReference type="HOGENOM" id="CLU_2617818_0_0_5"/>
<gene>
    <name evidence="1" type="ordered locus">amb3250</name>
</gene>
<protein>
    <submittedName>
        <fullName evidence="1">Uncharacterized protein</fullName>
    </submittedName>
</protein>
<dbReference type="RefSeq" id="WP_011385615.1">
    <property type="nucleotide sequence ID" value="NC_007626.1"/>
</dbReference>
<evidence type="ECO:0000313" key="2">
    <source>
        <dbReference type="Proteomes" id="UP000007058"/>
    </source>
</evidence>
<dbReference type="OrthoDB" id="7360214at2"/>
<name>Q2W271_PARM1</name>
<dbReference type="EMBL" id="AP007255">
    <property type="protein sequence ID" value="BAE52054.1"/>
    <property type="molecule type" value="Genomic_DNA"/>
</dbReference>
<keyword evidence="2" id="KW-1185">Reference proteome</keyword>
<dbReference type="KEGG" id="mag:amb3250"/>
<dbReference type="AlphaFoldDB" id="Q2W271"/>
<dbReference type="Proteomes" id="UP000007058">
    <property type="component" value="Chromosome"/>
</dbReference>
<accession>Q2W271</accession>
<dbReference type="STRING" id="342108.amb3250"/>